<dbReference type="PANTHER" id="PTHR32154:SF0">
    <property type="entry name" value="PYRUVATE-FLAVODOXIN OXIDOREDUCTASE-RELATED"/>
    <property type="match status" value="1"/>
</dbReference>
<dbReference type="NCBIfam" id="TIGR02176">
    <property type="entry name" value="pyruv_ox_red"/>
    <property type="match status" value="1"/>
</dbReference>
<dbReference type="Gene3D" id="3.40.50.970">
    <property type="match status" value="2"/>
</dbReference>
<feature type="binding site" evidence="12">
    <location>
        <position position="707"/>
    </location>
    <ligand>
        <name>[4Fe-4S] cluster</name>
        <dbReference type="ChEBI" id="CHEBI:49883"/>
        <label>1</label>
    </ligand>
</feature>
<dbReference type="Pfam" id="PF02775">
    <property type="entry name" value="TPP_enzyme_C"/>
    <property type="match status" value="1"/>
</dbReference>
<dbReference type="SMART" id="SM00890">
    <property type="entry name" value="EKR"/>
    <property type="match status" value="1"/>
</dbReference>
<dbReference type="InterPro" id="IPR002869">
    <property type="entry name" value="Pyrv_flavodox_OxRed_cen"/>
</dbReference>
<feature type="binding site" evidence="10">
    <location>
        <position position="75"/>
    </location>
    <ligand>
        <name>thiamine diphosphate</name>
        <dbReference type="ChEBI" id="CHEBI:58937"/>
    </ligand>
</feature>
<dbReference type="PIRSF" id="PIRSF000159">
    <property type="entry name" value="NifJ"/>
    <property type="match status" value="1"/>
</dbReference>
<feature type="binding site" evidence="12">
    <location>
        <position position="832"/>
    </location>
    <ligand>
        <name>[4Fe-4S] cluster</name>
        <dbReference type="ChEBI" id="CHEBI:49883"/>
        <label>3</label>
    </ligand>
</feature>
<organism evidence="14 15">
    <name type="scientific">Faecalibaculum rodentium</name>
    <dbReference type="NCBI Taxonomy" id="1702221"/>
    <lineage>
        <taxon>Bacteria</taxon>
        <taxon>Bacillati</taxon>
        <taxon>Bacillota</taxon>
        <taxon>Erysipelotrichia</taxon>
        <taxon>Erysipelotrichales</taxon>
        <taxon>Erysipelotrichaceae</taxon>
        <taxon>Faecalibaculum</taxon>
    </lineage>
</organism>
<dbReference type="PROSITE" id="PS00198">
    <property type="entry name" value="4FE4S_FER_1"/>
    <property type="match status" value="2"/>
</dbReference>
<dbReference type="PATRIC" id="fig|1702221.3.peg.1306"/>
<feature type="binding site" evidence="12">
    <location>
        <position position="857"/>
    </location>
    <ligand>
        <name>[4Fe-4S] cluster</name>
        <dbReference type="ChEBI" id="CHEBI:49883"/>
        <label>3</label>
    </ligand>
</feature>
<evidence type="ECO:0000256" key="5">
    <source>
        <dbReference type="ARBA" id="ARBA00022982"/>
    </source>
</evidence>
<feature type="site" description="Important for catalytic activity" evidence="11">
    <location>
        <position position="125"/>
    </location>
</feature>
<dbReference type="Pfam" id="PF01558">
    <property type="entry name" value="POR"/>
    <property type="match status" value="1"/>
</dbReference>
<comment type="similarity">
    <text evidence="1 9">Belongs to the pyruvate:ferredoxin/flavodoxin oxidoreductase family.</text>
</comment>
<accession>A0A140DV10</accession>
<keyword evidence="5 9" id="KW-0249">Electron transport</keyword>
<evidence type="ECO:0000313" key="15">
    <source>
        <dbReference type="Proteomes" id="UP000069771"/>
    </source>
</evidence>
<evidence type="ECO:0000313" key="14">
    <source>
        <dbReference type="EMBL" id="AMK54487.1"/>
    </source>
</evidence>
<evidence type="ECO:0000256" key="7">
    <source>
        <dbReference type="ARBA" id="ARBA00023004"/>
    </source>
</evidence>
<dbReference type="Gene3D" id="3.40.50.920">
    <property type="match status" value="1"/>
</dbReference>
<dbReference type="InterPro" id="IPR050722">
    <property type="entry name" value="Pyruvate:ferred/Flavod_OxRd"/>
</dbReference>
<dbReference type="GO" id="GO:0051539">
    <property type="term" value="F:4 iron, 4 sulfur cluster binding"/>
    <property type="evidence" value="ECO:0007669"/>
    <property type="project" value="UniProtKB-KW"/>
</dbReference>
<feature type="binding site" evidence="12">
    <location>
        <position position="704"/>
    </location>
    <ligand>
        <name>[4Fe-4S] cluster</name>
        <dbReference type="ChEBI" id="CHEBI:49883"/>
        <label>1</label>
    </ligand>
</feature>
<feature type="binding site" evidence="10">
    <location>
        <position position="42"/>
    </location>
    <ligand>
        <name>pyruvate</name>
        <dbReference type="ChEBI" id="CHEBI:15361"/>
    </ligand>
</feature>
<sequence length="1185" mass="130654">MYVNKKEDYIHMAKTFQSMDGNTAAAHNAYALSEMSCIYPITPSSPMAEVMDVWATQGRKNAFDEVLKIAELQSEAGASGAVHGAAQAGVLPVTFTASQGLLLMIPNIYKWVGENLPVVLHVAARSLASRSLNIFGDHEDVYAVRQTGIPMLSSGSVQEVMDLAGIAHLVAIESHTPFLHFHDGFRTSHEVDKIEVFDTDKYKELINYEALDEFRKNAMQPHTNPVTRGANENDDIFFQGVEARNTHYANIPDVVAKYMDKISEITGREYHPFNYVGAPDAERVIVAMGSVNETAEEVVNDLVAKGEKIGLVKVHLFRPFSTKYLLQALPATTKKIAVLDRTKEGGASGEPLYLDVLASLKDKDIQIVGGRYGLGSHDTAPNQIKAVFDELKKEEPKNGFTVGIEDDVTFTSLPVDKDYIIDSDATECLFWGLGSDGTVSANKSSIKIIGDNTDMYAQGYYAYDSKKAGGVTRSHLRFGNSPIHSTYYINNADFISVSLDSYMFKYDLARNLKKGGTFLLNTTFDKDEIVKHMPNRLKKELADKDAKFYIIDATEIAQNIGMGRRTNTILQSAFFALNPQIMPLDKAVELMKAAAKKSYGKKGDAVVELNYKAIDAGKDGLVEVEVKPEWKDLPVSSLREATGDPYWDEYAARINGLEGYDMPVSSFTKNGVLDGTMQNNIAFKEKRTIATLVPEWNPDNCIQCGFCSFVCPHATIRTFALTPEEIANAPKEFEGFATLPLMGKKDTDLRWRVQVSPSNCVGCGLCANECPGKKGEKALKMVDVNSQLYLDPLADYLFKQTEYKNDLFPKGTIKGSQMLMPYFEVPGSCPGCGETPYYRLASQLFGQDMQIANATGCSSIYCGANPSSPFVKDKNGNGVAWANSLFEDNAEFGYGMALANNYSQAKIYKAMEENLDKVVPELRDLFQQYLDAGNDKDKQRELAPKIKELVAFADVNEDVKTLLQGDLVAKSNWIIGGDGWAYDIGYGGLDHVLANDVNVNVLVLDTEVYSNTGGQSSKSTPRASVAKFAAGGKSTAKKDLGQIAMAYGHVYVASVCMGADKMQTLKAFQEAESYDGPSLIIAYSPCAEHGIKGGLGNHQQVQRDAVECGYVDLYRYDPRKEQPLTIDTKKPADYSKMKDFMLKEARYAQLVKLKGPEFAEEIFAKAEADAKRRHARLEAIRDNKM</sequence>
<evidence type="ECO:0000256" key="6">
    <source>
        <dbReference type="ARBA" id="ARBA00023002"/>
    </source>
</evidence>
<keyword evidence="6 9" id="KW-0560">Oxidoreductase</keyword>
<dbReference type="InterPro" id="IPR011895">
    <property type="entry name" value="Pyrv_flavodox_OxRed"/>
</dbReference>
<dbReference type="GO" id="GO:0016903">
    <property type="term" value="F:oxidoreductase activity, acting on the aldehyde or oxo group of donors"/>
    <property type="evidence" value="ECO:0007669"/>
    <property type="project" value="InterPro"/>
</dbReference>
<dbReference type="GO" id="GO:0006979">
    <property type="term" value="P:response to oxidative stress"/>
    <property type="evidence" value="ECO:0007669"/>
    <property type="project" value="TreeGrafter"/>
</dbReference>
<dbReference type="Pfam" id="PF01855">
    <property type="entry name" value="POR_N"/>
    <property type="match status" value="1"/>
</dbReference>
<feature type="site" description="Important for catalytic activity" evidence="11">
    <location>
        <position position="42"/>
    </location>
</feature>
<dbReference type="InterPro" id="IPR017896">
    <property type="entry name" value="4Fe4S_Fe-S-bd"/>
</dbReference>
<feature type="binding site" evidence="10">
    <location>
        <position position="857"/>
    </location>
    <ligand>
        <name>thiamine diphosphate</name>
        <dbReference type="ChEBI" id="CHEBI:58937"/>
    </ligand>
</feature>
<protein>
    <submittedName>
        <fullName evidence="14">Pyruvate:ferredoxin (Flavodoxin) oxidoreductase</fullName>
    </submittedName>
</protein>
<dbReference type="Gene3D" id="3.40.920.10">
    <property type="entry name" value="Pyruvate-ferredoxin oxidoreductase, PFOR, domain III"/>
    <property type="match status" value="1"/>
</dbReference>
<dbReference type="PANTHER" id="PTHR32154">
    <property type="entry name" value="PYRUVATE-FLAVODOXIN OXIDOREDUCTASE-RELATED"/>
    <property type="match status" value="1"/>
</dbReference>
<dbReference type="InterPro" id="IPR019752">
    <property type="entry name" value="Pyrv/ketoisovalerate_OxRed_cat"/>
</dbReference>
<keyword evidence="15" id="KW-1185">Reference proteome</keyword>
<dbReference type="PROSITE" id="PS51379">
    <property type="entry name" value="4FE4S_FER_2"/>
    <property type="match status" value="2"/>
</dbReference>
<feature type="binding site" evidence="10">
    <location>
        <position position="834"/>
    </location>
    <ligand>
        <name>thiamine diphosphate</name>
        <dbReference type="ChEBI" id="CHEBI:58937"/>
    </ligand>
</feature>
<gene>
    <name evidence="14" type="ORF">AALO17_13530</name>
</gene>
<name>A0A140DV10_9FIRM</name>
<dbReference type="InterPro" id="IPR033412">
    <property type="entry name" value="PFOR_II"/>
</dbReference>
<dbReference type="Gene3D" id="3.30.70.20">
    <property type="match status" value="1"/>
</dbReference>
<dbReference type="FunFam" id="3.40.50.970:FF:000012">
    <property type="entry name" value="Pyruvate:ferredoxin (Flavodoxin) oxidoreductase"/>
    <property type="match status" value="1"/>
</dbReference>
<reference evidence="14 15" key="1">
    <citation type="journal article" date="2016" name="Gut Pathog.">
        <title>Whole genome sequencing of "Faecalibaculum rodentium" ALO17, isolated from C57BL/6J laboratory mouse feces.</title>
        <authorList>
            <person name="Lim S."/>
            <person name="Chang D.H."/>
            <person name="Ahn S."/>
            <person name="Kim B.C."/>
        </authorList>
    </citation>
    <scope>NUCLEOTIDE SEQUENCE [LARGE SCALE GENOMIC DNA]</scope>
    <source>
        <strain evidence="14 15">Alo17</strain>
    </source>
</reference>
<keyword evidence="2 9" id="KW-0813">Transport</keyword>
<dbReference type="InterPro" id="IPR029061">
    <property type="entry name" value="THDP-binding"/>
</dbReference>
<dbReference type="InterPro" id="IPR017900">
    <property type="entry name" value="4Fe4S_Fe_S_CS"/>
</dbReference>
<keyword evidence="4 12" id="KW-0479">Metal-binding</keyword>
<feature type="site" description="Important for catalytic activity" evidence="11">
    <location>
        <position position="75"/>
    </location>
</feature>
<feature type="binding site" evidence="12">
    <location>
        <position position="1086"/>
    </location>
    <ligand>
        <name>[4Fe-4S] cluster</name>
        <dbReference type="ChEBI" id="CHEBI:49883"/>
        <label>3</label>
    </ligand>
</feature>
<dbReference type="SUPFAM" id="SSF52922">
    <property type="entry name" value="TK C-terminal domain-like"/>
    <property type="match status" value="1"/>
</dbReference>
<keyword evidence="8 12" id="KW-0411">Iron-sulfur</keyword>
<feature type="binding site" evidence="10">
    <location>
        <begin position="1006"/>
        <end position="1011"/>
    </location>
    <ligand>
        <name>thiamine diphosphate</name>
        <dbReference type="ChEBI" id="CHEBI:58937"/>
    </ligand>
</feature>
<evidence type="ECO:0000256" key="10">
    <source>
        <dbReference type="PIRSR" id="PIRSR000159-1"/>
    </source>
</evidence>
<dbReference type="SUPFAM" id="SSF53323">
    <property type="entry name" value="Pyruvate-ferredoxin oxidoreductase, PFOR, domain III"/>
    <property type="match status" value="1"/>
</dbReference>
<dbReference type="Proteomes" id="UP000069771">
    <property type="component" value="Chromosome"/>
</dbReference>
<feature type="site" description="Important for catalytic activity" evidence="11">
    <location>
        <position position="1011"/>
    </location>
</feature>
<evidence type="ECO:0000256" key="2">
    <source>
        <dbReference type="ARBA" id="ARBA00022448"/>
    </source>
</evidence>
<evidence type="ECO:0000256" key="12">
    <source>
        <dbReference type="PIRSR" id="PIRSR000159-50"/>
    </source>
</evidence>
<dbReference type="FunFam" id="3.40.50.920:FF:000007">
    <property type="entry name" value="Pyruvate:ferredoxin (Flavodoxin) oxidoreductase"/>
    <property type="match status" value="1"/>
</dbReference>
<dbReference type="EMBL" id="CP011391">
    <property type="protein sequence ID" value="AMK54487.1"/>
    <property type="molecule type" value="Genomic_DNA"/>
</dbReference>
<proteinExistence type="inferred from homology"/>
<feature type="binding site" evidence="10">
    <location>
        <position position="125"/>
    </location>
    <ligand>
        <name>pyruvate</name>
        <dbReference type="ChEBI" id="CHEBI:15361"/>
    </ligand>
</feature>
<feature type="binding site" evidence="10">
    <location>
        <begin position="977"/>
        <end position="980"/>
    </location>
    <ligand>
        <name>thiamine diphosphate</name>
        <dbReference type="ChEBI" id="CHEBI:58937"/>
    </ligand>
</feature>
<dbReference type="GO" id="GO:0005506">
    <property type="term" value="F:iron ion binding"/>
    <property type="evidence" value="ECO:0007669"/>
    <property type="project" value="InterPro"/>
</dbReference>
<feature type="binding site" evidence="12">
    <location>
        <position position="760"/>
    </location>
    <ligand>
        <name>[4Fe-4S] cluster</name>
        <dbReference type="ChEBI" id="CHEBI:49883"/>
        <label>2</label>
    </ligand>
</feature>
<dbReference type="AlphaFoldDB" id="A0A140DV10"/>
<feature type="domain" description="4Fe-4S ferredoxin-type" evidence="13">
    <location>
        <begin position="751"/>
        <end position="784"/>
    </location>
</feature>
<dbReference type="SUPFAM" id="SSF52518">
    <property type="entry name" value="Thiamin diphosphate-binding fold (THDP-binding)"/>
    <property type="match status" value="2"/>
</dbReference>
<dbReference type="GO" id="GO:0022900">
    <property type="term" value="P:electron transport chain"/>
    <property type="evidence" value="ECO:0007669"/>
    <property type="project" value="InterPro"/>
</dbReference>
<dbReference type="SUPFAM" id="SSF54862">
    <property type="entry name" value="4Fe-4S ferredoxins"/>
    <property type="match status" value="1"/>
</dbReference>
<feature type="domain" description="4Fe-4S ferredoxin-type" evidence="13">
    <location>
        <begin position="692"/>
        <end position="721"/>
    </location>
</feature>
<comment type="cofactor">
    <cofactor evidence="12">
        <name>[4Fe-4S] cluster</name>
        <dbReference type="ChEBI" id="CHEBI:49883"/>
    </cofactor>
    <text evidence="12">Binds 3 [4Fe-4S] clusters per subunit.</text>
</comment>
<evidence type="ECO:0000256" key="3">
    <source>
        <dbReference type="ARBA" id="ARBA00022485"/>
    </source>
</evidence>
<keyword evidence="3 12" id="KW-0004">4Fe-4S</keyword>
<dbReference type="KEGG" id="fro:AALO17_13530"/>
<evidence type="ECO:0000256" key="1">
    <source>
        <dbReference type="ARBA" id="ARBA00009032"/>
    </source>
</evidence>
<dbReference type="InterPro" id="IPR011766">
    <property type="entry name" value="TPP_enzyme_TPP-bd"/>
</dbReference>
<dbReference type="Pfam" id="PF17147">
    <property type="entry name" value="PFOR_II"/>
    <property type="match status" value="1"/>
</dbReference>
<dbReference type="FunFam" id="3.40.920.10:FF:000001">
    <property type="entry name" value="Pyruvate:ferredoxin (Flavodoxin) oxidoreductase"/>
    <property type="match status" value="1"/>
</dbReference>
<dbReference type="InterPro" id="IPR002880">
    <property type="entry name" value="Pyrv_Fd/Flavodoxin_OxRdtase_N"/>
</dbReference>
<evidence type="ECO:0000256" key="4">
    <source>
        <dbReference type="ARBA" id="ARBA00022723"/>
    </source>
</evidence>
<evidence type="ECO:0000256" key="9">
    <source>
        <dbReference type="PIRNR" id="PIRNR000159"/>
    </source>
</evidence>
<feature type="binding site" evidence="12">
    <location>
        <position position="701"/>
    </location>
    <ligand>
        <name>[4Fe-4S] cluster</name>
        <dbReference type="ChEBI" id="CHEBI:49883"/>
        <label>1</label>
    </ligand>
</feature>
<keyword evidence="14" id="KW-0670">Pyruvate</keyword>
<evidence type="ECO:0000259" key="13">
    <source>
        <dbReference type="PROSITE" id="PS51379"/>
    </source>
</evidence>
<dbReference type="Pfam" id="PF12838">
    <property type="entry name" value="Fer4_7"/>
    <property type="match status" value="1"/>
</dbReference>
<dbReference type="GO" id="GO:0030976">
    <property type="term" value="F:thiamine pyrophosphate binding"/>
    <property type="evidence" value="ECO:0007669"/>
    <property type="project" value="InterPro"/>
</dbReference>
<feature type="binding site" evidence="12">
    <location>
        <position position="829"/>
    </location>
    <ligand>
        <name>[4Fe-4S] cluster</name>
        <dbReference type="ChEBI" id="CHEBI:49883"/>
        <label>3</label>
    </ligand>
</feature>
<feature type="binding site" evidence="12">
    <location>
        <position position="766"/>
    </location>
    <ligand>
        <name>[4Fe-4S] cluster</name>
        <dbReference type="ChEBI" id="CHEBI:49883"/>
        <label>2</label>
    </ligand>
</feature>
<evidence type="ECO:0000256" key="8">
    <source>
        <dbReference type="ARBA" id="ARBA00023014"/>
    </source>
</evidence>
<evidence type="ECO:0000256" key="11">
    <source>
        <dbReference type="PIRSR" id="PIRSR000159-2"/>
    </source>
</evidence>
<dbReference type="InterPro" id="IPR009014">
    <property type="entry name" value="Transketo_C/PFOR_II"/>
</dbReference>
<feature type="binding site" evidence="12">
    <location>
        <position position="770"/>
    </location>
    <ligand>
        <name>[4Fe-4S] cluster</name>
        <dbReference type="ChEBI" id="CHEBI:49883"/>
        <label>1</label>
    </ligand>
</feature>
<feature type="binding site" evidence="12">
    <location>
        <position position="711"/>
    </location>
    <ligand>
        <name>[4Fe-4S] cluster</name>
        <dbReference type="ChEBI" id="CHEBI:49883"/>
        <label>2</label>
    </ligand>
</feature>
<dbReference type="InterPro" id="IPR019456">
    <property type="entry name" value="Pyrv-flavodox_OxRtase_EKR"/>
</dbReference>
<dbReference type="CDD" id="cd07034">
    <property type="entry name" value="TPP_PYR_PFOR_IOR-alpha_like"/>
    <property type="match status" value="1"/>
</dbReference>
<dbReference type="STRING" id="1702221.AALO17_13530"/>
<feature type="binding site" evidence="12">
    <location>
        <position position="763"/>
    </location>
    <ligand>
        <name>[4Fe-4S] cluster</name>
        <dbReference type="ChEBI" id="CHEBI:49883"/>
        <label>2</label>
    </ligand>
</feature>
<keyword evidence="7 12" id="KW-0408">Iron</keyword>